<dbReference type="PRINTS" id="PR00834">
    <property type="entry name" value="PROTEASES2C"/>
</dbReference>
<feature type="compositionally biased region" description="Polar residues" evidence="2">
    <location>
        <begin position="999"/>
        <end position="1011"/>
    </location>
</feature>
<name>A0A507C683_9FUNG</name>
<protein>
    <recommendedName>
        <fullName evidence="3">PDZ domain-containing protein</fullName>
    </recommendedName>
</protein>
<dbReference type="SUPFAM" id="SSF50156">
    <property type="entry name" value="PDZ domain-like"/>
    <property type="match status" value="3"/>
</dbReference>
<evidence type="ECO:0000256" key="2">
    <source>
        <dbReference type="SAM" id="MobiDB-lite"/>
    </source>
</evidence>
<feature type="region of interest" description="Disordered" evidence="2">
    <location>
        <begin position="993"/>
        <end position="1029"/>
    </location>
</feature>
<dbReference type="InterPro" id="IPR009003">
    <property type="entry name" value="Peptidase_S1_PA"/>
</dbReference>
<dbReference type="InterPro" id="IPR025926">
    <property type="entry name" value="PDZ-like_dom"/>
</dbReference>
<accession>A0A507C683</accession>
<dbReference type="InterPro" id="IPR001478">
    <property type="entry name" value="PDZ"/>
</dbReference>
<dbReference type="STRING" id="1806994.A0A507C683"/>
<dbReference type="GeneID" id="42003610"/>
<dbReference type="InterPro" id="IPR001940">
    <property type="entry name" value="Peptidase_S1C"/>
</dbReference>
<dbReference type="GO" id="GO:0004252">
    <property type="term" value="F:serine-type endopeptidase activity"/>
    <property type="evidence" value="ECO:0007669"/>
    <property type="project" value="InterPro"/>
</dbReference>
<dbReference type="Proteomes" id="UP000319731">
    <property type="component" value="Unassembled WGS sequence"/>
</dbReference>
<evidence type="ECO:0000256" key="1">
    <source>
        <dbReference type="ARBA" id="ARBA00010541"/>
    </source>
</evidence>
<dbReference type="SUPFAM" id="SSF50494">
    <property type="entry name" value="Trypsin-like serine proteases"/>
    <property type="match status" value="2"/>
</dbReference>
<proteinExistence type="inferred from homology"/>
<feature type="domain" description="PDZ" evidence="3">
    <location>
        <begin position="267"/>
        <end position="364"/>
    </location>
</feature>
<dbReference type="PANTHER" id="PTHR46366">
    <property type="entry name" value="PRO-APOPTOTIC SERINE PROTEASE NMA111"/>
    <property type="match status" value="1"/>
</dbReference>
<dbReference type="InterPro" id="IPR036034">
    <property type="entry name" value="PDZ_sf"/>
</dbReference>
<dbReference type="RefSeq" id="XP_031025727.1">
    <property type="nucleotide sequence ID" value="XM_031168313.1"/>
</dbReference>
<reference evidence="4 5" key="1">
    <citation type="journal article" date="2019" name="Sci. Rep.">
        <title>Comparative genomics of chytrid fungi reveal insights into the obligate biotrophic and pathogenic lifestyle of Synchytrium endobioticum.</title>
        <authorList>
            <person name="van de Vossenberg B.T.L.H."/>
            <person name="Warris S."/>
            <person name="Nguyen H.D.T."/>
            <person name="van Gent-Pelzer M.P.E."/>
            <person name="Joly D.L."/>
            <person name="van de Geest H.C."/>
            <person name="Bonants P.J.M."/>
            <person name="Smith D.S."/>
            <person name="Levesque C.A."/>
            <person name="van der Lee T.A.J."/>
        </authorList>
    </citation>
    <scope>NUCLEOTIDE SEQUENCE [LARGE SCALE GENOMIC DNA]</scope>
    <source>
        <strain evidence="4 5">JEL517</strain>
    </source>
</reference>
<dbReference type="EMBL" id="QEAO01000010">
    <property type="protein sequence ID" value="TPX35142.1"/>
    <property type="molecule type" value="Genomic_DNA"/>
</dbReference>
<dbReference type="OrthoDB" id="4217619at2759"/>
<dbReference type="AlphaFoldDB" id="A0A507C683"/>
<organism evidence="4 5">
    <name type="scientific">Synchytrium microbalum</name>
    <dbReference type="NCBI Taxonomy" id="1806994"/>
    <lineage>
        <taxon>Eukaryota</taxon>
        <taxon>Fungi</taxon>
        <taxon>Fungi incertae sedis</taxon>
        <taxon>Chytridiomycota</taxon>
        <taxon>Chytridiomycota incertae sedis</taxon>
        <taxon>Chytridiomycetes</taxon>
        <taxon>Synchytriales</taxon>
        <taxon>Synchytriaceae</taxon>
        <taxon>Synchytrium</taxon>
    </lineage>
</organism>
<dbReference type="SMART" id="SM00228">
    <property type="entry name" value="PDZ"/>
    <property type="match status" value="2"/>
</dbReference>
<evidence type="ECO:0000313" key="5">
    <source>
        <dbReference type="Proteomes" id="UP000319731"/>
    </source>
</evidence>
<keyword evidence="5" id="KW-1185">Reference proteome</keyword>
<dbReference type="Gene3D" id="2.40.10.120">
    <property type="match status" value="1"/>
</dbReference>
<evidence type="ECO:0000259" key="3">
    <source>
        <dbReference type="PROSITE" id="PS50106"/>
    </source>
</evidence>
<dbReference type="Pfam" id="PF13365">
    <property type="entry name" value="Trypsin_2"/>
    <property type="match status" value="1"/>
</dbReference>
<gene>
    <name evidence="4" type="ORF">SmJEL517_g02385</name>
</gene>
<evidence type="ECO:0000313" key="4">
    <source>
        <dbReference type="EMBL" id="TPX35142.1"/>
    </source>
</evidence>
<comment type="similarity">
    <text evidence="1">Belongs to the peptidase S1C family.</text>
</comment>
<dbReference type="PANTHER" id="PTHR46366:SF1">
    <property type="entry name" value="PDZ DOMAIN-CONTAINING PROTEIN C1685.05"/>
    <property type="match status" value="1"/>
</dbReference>
<dbReference type="GO" id="GO:0006508">
    <property type="term" value="P:proteolysis"/>
    <property type="evidence" value="ECO:0007669"/>
    <property type="project" value="InterPro"/>
</dbReference>
<sequence>MSSSDTSARIGEASTVPLSASANVDINHTTTMHSRPVSSADEPKNIEDERWTKTLEHAIKSLVSIKFIVCRKFDTWNVGSFNATGFIVDIENGIILTNKHVITDAPWIGRICFKNSEEVPCHPIYRDPIHDFGFIKFDKSKVKFMELTQVPLVPESAKIGLAVKVPGSDAGEKLAVLSGIIARLDRSPPDYGIGTYCDFNTFYIQASANTSGGSSGSPVIDIHGNAVALNAGGSVKAASSFFLPLPRIKVALDLIKQGKFVPRGTLQVEFAQKQYDEARRLGLPILTETLFRQTYPELNGILTVKHVIPKGAADGLLFTGDIVLQVNGKCLARLDELAEELDSRAPNPDHHVNSMITLTVFRDQKVVNIDLEVQCLHSVQPSRFYEIGGSTIHALSFQLARGFLHRVGAPFVADAGHMMGVAGIPTNSIIVSVNHIKTPDIESFAEVMRSISDGTRVPVRYYVLTKKNVEIVKVVLVESKWGRLRMASRDDSTGLWNYTAIPALLPSKTTIAPEITASYVKIPQKRNRHAKVASSLLPSMILVEWHSPVGLDGTNSKWSDGVGVIVDAELGLVLVDRSTIPTGMGRVFCVIGNGVHVPAKIVYMDPVQNLVIVKFDPRSVNFAIKAIEISPLPALAIGDSVLQFSISSITHLPKISETHVKGKGYFVFNDTSPPKFRQMNFDEFLTVHRPMNDEAGVLVDDEGRARALWLKSPESSSYLGYCLSKNSKFYQAIELVIEQQRQLAMGDSTQVVAHPVVNTIDVELTETYFHKARPLGVSEKWIQAIINKRQSQAEVIDDSSSEPELRLEAMEMDEEESDDLVVGDDKYTVITIRRVPATDSHNAFNDHTLQEGDMILSLDGEVVTKMTDMWNVKSSSAPQSTMSEMIIVRDGQEMVVSVPRITLNGTPSINIVHWAGAVFQIPHRVLSFTIKTIPKGVYISLLYSGSPAQRDGLTACNFVTHVNNIPTPTLSDFLEVVEGSEWEKHVLNVDPVGEGYATPDTSTQQPESLPSPTGGIGLERRDSGLSLSPTAAPAEAKSFKFRLVSLEGLVKIVTVEQCQASKLFWDTWRVNI</sequence>
<comment type="caution">
    <text evidence="4">The sequence shown here is derived from an EMBL/GenBank/DDBJ whole genome shotgun (WGS) entry which is preliminary data.</text>
</comment>
<dbReference type="Gene3D" id="2.30.42.10">
    <property type="match status" value="2"/>
</dbReference>
<dbReference type="PROSITE" id="PS50106">
    <property type="entry name" value="PDZ"/>
    <property type="match status" value="1"/>
</dbReference>
<dbReference type="Pfam" id="PF12812">
    <property type="entry name" value="PDZ_1"/>
    <property type="match status" value="2"/>
</dbReference>